<proteinExistence type="predicted"/>
<gene>
    <name evidence="1" type="ORF">ARALYDRAFT_684756</name>
</gene>
<dbReference type="PANTHER" id="PTHR35744:SF2">
    <property type="entry name" value="OS06G0166200 PROTEIN"/>
    <property type="match status" value="1"/>
</dbReference>
<dbReference type="HOGENOM" id="CLU_2797430_0_0_1"/>
<evidence type="ECO:0000313" key="2">
    <source>
        <dbReference type="Proteomes" id="UP000008694"/>
    </source>
</evidence>
<dbReference type="STRING" id="81972.D7MRL6"/>
<reference evidence="2" key="1">
    <citation type="journal article" date="2011" name="Nat. Genet.">
        <title>The Arabidopsis lyrata genome sequence and the basis of rapid genome size change.</title>
        <authorList>
            <person name="Hu T.T."/>
            <person name="Pattyn P."/>
            <person name="Bakker E.G."/>
            <person name="Cao J."/>
            <person name="Cheng J.-F."/>
            <person name="Clark R.M."/>
            <person name="Fahlgren N."/>
            <person name="Fawcett J.A."/>
            <person name="Grimwood J."/>
            <person name="Gundlach H."/>
            <person name="Haberer G."/>
            <person name="Hollister J.D."/>
            <person name="Ossowski S."/>
            <person name="Ottilar R.P."/>
            <person name="Salamov A.A."/>
            <person name="Schneeberger K."/>
            <person name="Spannagl M."/>
            <person name="Wang X."/>
            <person name="Yang L."/>
            <person name="Nasrallah M.E."/>
            <person name="Bergelson J."/>
            <person name="Carrington J.C."/>
            <person name="Gaut B.S."/>
            <person name="Schmutz J."/>
            <person name="Mayer K.F.X."/>
            <person name="Van de Peer Y."/>
            <person name="Grigoriev I.V."/>
            <person name="Nordborg M."/>
            <person name="Weigel D."/>
            <person name="Guo Y.-L."/>
        </authorList>
    </citation>
    <scope>NUCLEOTIDE SEQUENCE [LARGE SCALE GENOMIC DNA]</scope>
    <source>
        <strain evidence="2">cv. MN47</strain>
    </source>
</reference>
<dbReference type="Proteomes" id="UP000008694">
    <property type="component" value="Unassembled WGS sequence"/>
</dbReference>
<evidence type="ECO:0000313" key="1">
    <source>
        <dbReference type="EMBL" id="EFH42148.1"/>
    </source>
</evidence>
<accession>D7MRL6</accession>
<name>D7MRL6_ARALL</name>
<keyword evidence="2" id="KW-1185">Reference proteome</keyword>
<dbReference type="Gramene" id="Al_scaffold_0008_1576">
    <property type="protein sequence ID" value="Al_scaffold_0008_1576"/>
    <property type="gene ID" value="Al_scaffold_0008_1576"/>
</dbReference>
<dbReference type="AlphaFoldDB" id="D7MRL6"/>
<protein>
    <submittedName>
        <fullName evidence="1">Predicted protein</fullName>
    </submittedName>
</protein>
<organism evidence="2">
    <name type="scientific">Arabidopsis lyrata subsp. lyrata</name>
    <name type="common">Lyre-leaved rock-cress</name>
    <dbReference type="NCBI Taxonomy" id="81972"/>
    <lineage>
        <taxon>Eukaryota</taxon>
        <taxon>Viridiplantae</taxon>
        <taxon>Streptophyta</taxon>
        <taxon>Embryophyta</taxon>
        <taxon>Tracheophyta</taxon>
        <taxon>Spermatophyta</taxon>
        <taxon>Magnoliopsida</taxon>
        <taxon>eudicotyledons</taxon>
        <taxon>Gunneridae</taxon>
        <taxon>Pentapetalae</taxon>
        <taxon>rosids</taxon>
        <taxon>malvids</taxon>
        <taxon>Brassicales</taxon>
        <taxon>Brassicaceae</taxon>
        <taxon>Camelineae</taxon>
        <taxon>Arabidopsis</taxon>
    </lineage>
</organism>
<dbReference type="EMBL" id="GL348720">
    <property type="protein sequence ID" value="EFH42148.1"/>
    <property type="molecule type" value="Genomic_DNA"/>
</dbReference>
<sequence>MTYLLNFFDPGKNHLWVRHWFNEKRNEKYNDAARRLLTPKVGYGLEAELWRVGVYVKTVEVEIKIHTH</sequence>
<dbReference type="PANTHER" id="PTHR35744">
    <property type="entry name" value="C2H2-TYPE DOMAIN-CONTAINING PROTEIN"/>
    <property type="match status" value="1"/>
</dbReference>